<keyword evidence="3" id="KW-1185">Reference proteome</keyword>
<reference evidence="2 3" key="1">
    <citation type="journal article" date="2023" name="Plants (Basel)">
        <title>Bridging the Gap: Combining Genomics and Transcriptomics Approaches to Understand Stylosanthes scabra, an Orphan Legume from the Brazilian Caatinga.</title>
        <authorList>
            <person name="Ferreira-Neto J.R.C."/>
            <person name="da Silva M.D."/>
            <person name="Binneck E."/>
            <person name="de Melo N.F."/>
            <person name="da Silva R.H."/>
            <person name="de Melo A.L.T.M."/>
            <person name="Pandolfi V."/>
            <person name="Bustamante F.O."/>
            <person name="Brasileiro-Vidal A.C."/>
            <person name="Benko-Iseppon A.M."/>
        </authorList>
    </citation>
    <scope>NUCLEOTIDE SEQUENCE [LARGE SCALE GENOMIC DNA]</scope>
    <source>
        <tissue evidence="2">Leaves</tissue>
    </source>
</reference>
<sequence>KIEAKKMKKQNWKQNRAENPRICVEEHAYACYIKSGPRLSNSVTLRRGNQAILSTHRRRKPRIGVVDQQARMPSHGCTTSNVTLTSPNFTRSTHKRGSPRICVESIK</sequence>
<proteinExistence type="predicted"/>
<feature type="region of interest" description="Disordered" evidence="1">
    <location>
        <begin position="69"/>
        <end position="99"/>
    </location>
</feature>
<evidence type="ECO:0000313" key="3">
    <source>
        <dbReference type="Proteomes" id="UP001341840"/>
    </source>
</evidence>
<gene>
    <name evidence="2" type="ORF">PIB30_107464</name>
</gene>
<dbReference type="Proteomes" id="UP001341840">
    <property type="component" value="Unassembled WGS sequence"/>
</dbReference>
<feature type="non-terminal residue" evidence="2">
    <location>
        <position position="1"/>
    </location>
</feature>
<organism evidence="2 3">
    <name type="scientific">Stylosanthes scabra</name>
    <dbReference type="NCBI Taxonomy" id="79078"/>
    <lineage>
        <taxon>Eukaryota</taxon>
        <taxon>Viridiplantae</taxon>
        <taxon>Streptophyta</taxon>
        <taxon>Embryophyta</taxon>
        <taxon>Tracheophyta</taxon>
        <taxon>Spermatophyta</taxon>
        <taxon>Magnoliopsida</taxon>
        <taxon>eudicotyledons</taxon>
        <taxon>Gunneridae</taxon>
        <taxon>Pentapetalae</taxon>
        <taxon>rosids</taxon>
        <taxon>fabids</taxon>
        <taxon>Fabales</taxon>
        <taxon>Fabaceae</taxon>
        <taxon>Papilionoideae</taxon>
        <taxon>50 kb inversion clade</taxon>
        <taxon>dalbergioids sensu lato</taxon>
        <taxon>Dalbergieae</taxon>
        <taxon>Pterocarpus clade</taxon>
        <taxon>Stylosanthes</taxon>
    </lineage>
</organism>
<accession>A0ABU6XWL3</accession>
<comment type="caution">
    <text evidence="2">The sequence shown here is derived from an EMBL/GenBank/DDBJ whole genome shotgun (WGS) entry which is preliminary data.</text>
</comment>
<feature type="compositionally biased region" description="Polar residues" evidence="1">
    <location>
        <begin position="76"/>
        <end position="91"/>
    </location>
</feature>
<protein>
    <submittedName>
        <fullName evidence="2">Uncharacterized protein</fullName>
    </submittedName>
</protein>
<evidence type="ECO:0000313" key="2">
    <source>
        <dbReference type="EMBL" id="MED6202632.1"/>
    </source>
</evidence>
<evidence type="ECO:0000256" key="1">
    <source>
        <dbReference type="SAM" id="MobiDB-lite"/>
    </source>
</evidence>
<name>A0ABU6XWL3_9FABA</name>
<dbReference type="EMBL" id="JASCZI010216038">
    <property type="protein sequence ID" value="MED6202632.1"/>
    <property type="molecule type" value="Genomic_DNA"/>
</dbReference>